<evidence type="ECO:0000313" key="2">
    <source>
        <dbReference type="EMBL" id="MPN48348.1"/>
    </source>
</evidence>
<name>A0A645IAQ5_9ZZZZ</name>
<feature type="transmembrane region" description="Helical" evidence="1">
    <location>
        <begin position="15"/>
        <end position="42"/>
    </location>
</feature>
<keyword evidence="1" id="KW-0472">Membrane</keyword>
<protein>
    <recommendedName>
        <fullName evidence="3">V-type ATP synthase subunit I</fullName>
    </recommendedName>
</protein>
<sequence>MVINSVAFSLTAIPYVGWFFTVLILIAGHLGVLGLSCLGAFVHPMRLTFVEFYKNAGFTGGGKEFRPLKKIYGQ</sequence>
<proteinExistence type="predicted"/>
<evidence type="ECO:0000256" key="1">
    <source>
        <dbReference type="SAM" id="Phobius"/>
    </source>
</evidence>
<dbReference type="AlphaFoldDB" id="A0A645IAQ5"/>
<keyword evidence="1" id="KW-1133">Transmembrane helix</keyword>
<evidence type="ECO:0008006" key="3">
    <source>
        <dbReference type="Google" id="ProtNLM"/>
    </source>
</evidence>
<accession>A0A645IAQ5</accession>
<gene>
    <name evidence="2" type="ORF">SDC9_195955</name>
</gene>
<keyword evidence="1" id="KW-0812">Transmembrane</keyword>
<organism evidence="2">
    <name type="scientific">bioreactor metagenome</name>
    <dbReference type="NCBI Taxonomy" id="1076179"/>
    <lineage>
        <taxon>unclassified sequences</taxon>
        <taxon>metagenomes</taxon>
        <taxon>ecological metagenomes</taxon>
    </lineage>
</organism>
<reference evidence="2" key="1">
    <citation type="submission" date="2019-08" db="EMBL/GenBank/DDBJ databases">
        <authorList>
            <person name="Kucharzyk K."/>
            <person name="Murdoch R.W."/>
            <person name="Higgins S."/>
            <person name="Loffler F."/>
        </authorList>
    </citation>
    <scope>NUCLEOTIDE SEQUENCE</scope>
</reference>
<comment type="caution">
    <text evidence="2">The sequence shown here is derived from an EMBL/GenBank/DDBJ whole genome shotgun (WGS) entry which is preliminary data.</text>
</comment>
<dbReference type="EMBL" id="VSSQ01110608">
    <property type="protein sequence ID" value="MPN48348.1"/>
    <property type="molecule type" value="Genomic_DNA"/>
</dbReference>